<dbReference type="Gene3D" id="2.60.40.2080">
    <property type="match status" value="1"/>
</dbReference>
<protein>
    <recommendedName>
        <fullName evidence="4">H-type lectin domain-containing protein</fullName>
    </recommendedName>
</protein>
<evidence type="ECO:0000256" key="1">
    <source>
        <dbReference type="SAM" id="MobiDB-lite"/>
    </source>
</evidence>
<feature type="region of interest" description="Disordered" evidence="1">
    <location>
        <begin position="1"/>
        <end position="20"/>
    </location>
</feature>
<organism evidence="2 3">
    <name type="scientific">Streptomyces lavendulocolor</name>
    <dbReference type="NCBI Taxonomy" id="67316"/>
    <lineage>
        <taxon>Bacteria</taxon>
        <taxon>Bacillati</taxon>
        <taxon>Actinomycetota</taxon>
        <taxon>Actinomycetes</taxon>
        <taxon>Kitasatosporales</taxon>
        <taxon>Streptomycetaceae</taxon>
        <taxon>Streptomyces</taxon>
    </lineage>
</organism>
<dbReference type="EMBL" id="JBEXZR010000050">
    <property type="protein sequence ID" value="MEU0712156.1"/>
    <property type="molecule type" value="Genomic_DNA"/>
</dbReference>
<dbReference type="Proteomes" id="UP001550378">
    <property type="component" value="Unassembled WGS sequence"/>
</dbReference>
<name>A0ABV2WFM3_9ACTN</name>
<sequence>MENGSWVAGPDGGRPGVTGGEFTATAGVLWQEVHGAAEGFEPLHNGSHWNVTFLAMLLHGRRHGTGADERRGSHTMSMMQSGKLALSSNHPTEKNGGQTSTFTKVPFPTPFPSGSVVIVHATVQTFNGPQTPGVRLHDVNETGFKIRMNEVYSSDTGTADGMHTEEIIGWTAYTV</sequence>
<evidence type="ECO:0000313" key="2">
    <source>
        <dbReference type="EMBL" id="MEU0712156.1"/>
    </source>
</evidence>
<dbReference type="InterPro" id="IPR037221">
    <property type="entry name" value="H-type_lectin_dom_sf"/>
</dbReference>
<proteinExistence type="predicted"/>
<gene>
    <name evidence="2" type="ORF">ABZ508_32855</name>
</gene>
<dbReference type="SUPFAM" id="SSF141086">
    <property type="entry name" value="Agglutinin HPA-like"/>
    <property type="match status" value="1"/>
</dbReference>
<dbReference type="RefSeq" id="WP_359807242.1">
    <property type="nucleotide sequence ID" value="NZ_JBEXZQ010000066.1"/>
</dbReference>
<evidence type="ECO:0008006" key="4">
    <source>
        <dbReference type="Google" id="ProtNLM"/>
    </source>
</evidence>
<feature type="compositionally biased region" description="Gly residues" evidence="1">
    <location>
        <begin position="10"/>
        <end position="19"/>
    </location>
</feature>
<reference evidence="2 3" key="1">
    <citation type="submission" date="2024-06" db="EMBL/GenBank/DDBJ databases">
        <title>The Natural Products Discovery Center: Release of the First 8490 Sequenced Strains for Exploring Actinobacteria Biosynthetic Diversity.</title>
        <authorList>
            <person name="Kalkreuter E."/>
            <person name="Kautsar S.A."/>
            <person name="Yang D."/>
            <person name="Bader C.D."/>
            <person name="Teijaro C.N."/>
            <person name="Fluegel L."/>
            <person name="Davis C.M."/>
            <person name="Simpson J.R."/>
            <person name="Lauterbach L."/>
            <person name="Steele A.D."/>
            <person name="Gui C."/>
            <person name="Meng S."/>
            <person name="Li G."/>
            <person name="Viehrig K."/>
            <person name="Ye F."/>
            <person name="Su P."/>
            <person name="Kiefer A.F."/>
            <person name="Nichols A."/>
            <person name="Cepeda A.J."/>
            <person name="Yan W."/>
            <person name="Fan B."/>
            <person name="Jiang Y."/>
            <person name="Adhikari A."/>
            <person name="Zheng C.-J."/>
            <person name="Schuster L."/>
            <person name="Cowan T.M."/>
            <person name="Smanski M.J."/>
            <person name="Chevrette M.G."/>
            <person name="De Carvalho L.P.S."/>
            <person name="Shen B."/>
        </authorList>
    </citation>
    <scope>NUCLEOTIDE SEQUENCE [LARGE SCALE GENOMIC DNA]</scope>
    <source>
        <strain evidence="2 3">NPDC006337</strain>
    </source>
</reference>
<comment type="caution">
    <text evidence="2">The sequence shown here is derived from an EMBL/GenBank/DDBJ whole genome shotgun (WGS) entry which is preliminary data.</text>
</comment>
<keyword evidence="3" id="KW-1185">Reference proteome</keyword>
<evidence type="ECO:0000313" key="3">
    <source>
        <dbReference type="Proteomes" id="UP001550378"/>
    </source>
</evidence>
<accession>A0ABV2WFM3</accession>